<evidence type="ECO:0000256" key="2">
    <source>
        <dbReference type="ARBA" id="ARBA00022723"/>
    </source>
</evidence>
<evidence type="ECO:0000313" key="7">
    <source>
        <dbReference type="EMBL" id="EDY16476.1"/>
    </source>
</evidence>
<sequence>MKNAPLFALMLVAGAASAAPPSSAYNRPQVQIIPPELVPPSPALSPEDELKSFHLAPGIRVELVASEPMVERPVALQFDPDGRLWVVEMRAFMPNLAGTGEDNPIGRVSVLTDTKGDGHFDKSTVFLDGLVMPRAITLVRDGALIGAPPYLWFCRDTKGNGHADEKVELARDFGFAPDPKNIAMGEPENQPNNPLWGFDNWIHIGHYAGKFRWHDGQWERGVANALGEWGLSQDDWGHLFYNSNSAQLGAQMIPARYLNRNLHYPRPGGRSVNVAHDEFVWPAHVTPGINRGYVPEMLRDNKLMEFTAACAPWIYRANLFPAAFLGNAFVCEPAGNLIKRDIVTAEKGRLTAREAYDRSEFLASTDERFRPVNITTGPDGALYVCDMYHGIIEHRISVSKYLEDQVRARGLDKPSAPQGRIWRIVPENAPPQPRPQMSKEMPAQWVAHLSHPNQWWRETAQRLLVERGDVSVVPALEKLAAEGTEPMGRLHALWTLDGLRRTTWPVAGHALEDADPRVRVAALQVSENLLDGSDRSAVLTKWVALTRTESSPEVQLQLVLSLGEARDHAADLAMAALARRAADSAFLRDALLTGVGGRELELAEALLAGEPDKADDAVLAGLAGCVLAERNPERIERLLNAIAGQPAQNLSRQVALLNGLASTPVVTARRPMKLGAEPAAFARLQQSSNKTLQTALGKAAPVFTWPGKPGAVEVPVEPLTAEQQQRFEQGKLLFTGTCAACHQPHGLGLEGLAPPLVDSEWVNGPVERLARIAINGVRGPIQVANRKYRLDMPPWGALDDSSLAAIFTYLRREWGHTAPPVEAETVKRIRAAIADRHDAWTQPELLAIPAK</sequence>
<feature type="chain" id="PRO_5002802685" evidence="5">
    <location>
        <begin position="19"/>
        <end position="851"/>
    </location>
</feature>
<dbReference type="InterPro" id="IPR016024">
    <property type="entry name" value="ARM-type_fold"/>
</dbReference>
<dbReference type="PROSITE" id="PS51007">
    <property type="entry name" value="CYTC"/>
    <property type="match status" value="1"/>
</dbReference>
<dbReference type="Proteomes" id="UP000005824">
    <property type="component" value="Unassembled WGS sequence"/>
</dbReference>
<dbReference type="AlphaFoldDB" id="B4DAR6"/>
<dbReference type="InterPro" id="IPR055557">
    <property type="entry name" value="DUF7133"/>
</dbReference>
<dbReference type="STRING" id="497964.CfE428DRAFT_6007"/>
<dbReference type="GO" id="GO:0046872">
    <property type="term" value="F:metal ion binding"/>
    <property type="evidence" value="ECO:0007669"/>
    <property type="project" value="UniProtKB-KW"/>
</dbReference>
<keyword evidence="1 4" id="KW-0349">Heme</keyword>
<evidence type="ECO:0000256" key="4">
    <source>
        <dbReference type="PROSITE-ProRule" id="PRU00433"/>
    </source>
</evidence>
<feature type="signal peptide" evidence="5">
    <location>
        <begin position="1"/>
        <end position="18"/>
    </location>
</feature>
<dbReference type="InterPro" id="IPR011042">
    <property type="entry name" value="6-blade_b-propeller_TolB-like"/>
</dbReference>
<evidence type="ECO:0000256" key="1">
    <source>
        <dbReference type="ARBA" id="ARBA00022617"/>
    </source>
</evidence>
<evidence type="ECO:0000256" key="3">
    <source>
        <dbReference type="ARBA" id="ARBA00023004"/>
    </source>
</evidence>
<evidence type="ECO:0000259" key="6">
    <source>
        <dbReference type="PROSITE" id="PS51007"/>
    </source>
</evidence>
<dbReference type="Gene3D" id="1.10.760.10">
    <property type="entry name" value="Cytochrome c-like domain"/>
    <property type="match status" value="1"/>
</dbReference>
<name>B4DAR6_9BACT</name>
<dbReference type="eggNOG" id="COG2133">
    <property type="taxonomic scope" value="Bacteria"/>
</dbReference>
<reference evidence="7 8" key="1">
    <citation type="journal article" date="2011" name="J. Bacteriol.">
        <title>Genome sequence of Chthoniobacter flavus Ellin428, an aerobic heterotrophic soil bacterium.</title>
        <authorList>
            <person name="Kant R."/>
            <person name="van Passel M.W."/>
            <person name="Palva A."/>
            <person name="Lucas S."/>
            <person name="Lapidus A."/>
            <person name="Glavina Del Rio T."/>
            <person name="Dalin E."/>
            <person name="Tice H."/>
            <person name="Bruce D."/>
            <person name="Goodwin L."/>
            <person name="Pitluck S."/>
            <person name="Larimer F.W."/>
            <person name="Land M.L."/>
            <person name="Hauser L."/>
            <person name="Sangwan P."/>
            <person name="de Vos W.M."/>
            <person name="Janssen P.H."/>
            <person name="Smidt H."/>
        </authorList>
    </citation>
    <scope>NUCLEOTIDE SEQUENCE [LARGE SCALE GENOMIC DNA]</scope>
    <source>
        <strain evidence="7 8">Ellin428</strain>
    </source>
</reference>
<keyword evidence="3 4" id="KW-0408">Iron</keyword>
<dbReference type="InterPro" id="IPR036909">
    <property type="entry name" value="Cyt_c-like_dom_sf"/>
</dbReference>
<dbReference type="Pfam" id="PF13442">
    <property type="entry name" value="Cytochrome_CBB3"/>
    <property type="match status" value="1"/>
</dbReference>
<evidence type="ECO:0000313" key="8">
    <source>
        <dbReference type="Proteomes" id="UP000005824"/>
    </source>
</evidence>
<proteinExistence type="predicted"/>
<dbReference type="Gene3D" id="1.25.10.10">
    <property type="entry name" value="Leucine-rich Repeat Variant"/>
    <property type="match status" value="1"/>
</dbReference>
<dbReference type="InterPro" id="IPR009056">
    <property type="entry name" value="Cyt_c-like_dom"/>
</dbReference>
<dbReference type="PANTHER" id="PTHR33546">
    <property type="entry name" value="LARGE, MULTIFUNCTIONAL SECRETED PROTEIN-RELATED"/>
    <property type="match status" value="1"/>
</dbReference>
<dbReference type="Pfam" id="PF23500">
    <property type="entry name" value="DUF7133"/>
    <property type="match status" value="1"/>
</dbReference>
<gene>
    <name evidence="7" type="ORF">CfE428DRAFT_6007</name>
</gene>
<dbReference type="PANTHER" id="PTHR33546:SF1">
    <property type="entry name" value="LARGE, MULTIFUNCTIONAL SECRETED PROTEIN"/>
    <property type="match status" value="1"/>
</dbReference>
<dbReference type="InterPro" id="IPR011989">
    <property type="entry name" value="ARM-like"/>
</dbReference>
<evidence type="ECO:0000256" key="5">
    <source>
        <dbReference type="SAM" id="SignalP"/>
    </source>
</evidence>
<accession>B4DAR6</accession>
<dbReference type="SUPFAM" id="SSF48371">
    <property type="entry name" value="ARM repeat"/>
    <property type="match status" value="1"/>
</dbReference>
<comment type="caution">
    <text evidence="7">The sequence shown here is derived from an EMBL/GenBank/DDBJ whole genome shotgun (WGS) entry which is preliminary data.</text>
</comment>
<dbReference type="SUPFAM" id="SSF46626">
    <property type="entry name" value="Cytochrome c"/>
    <property type="match status" value="1"/>
</dbReference>
<dbReference type="SUPFAM" id="SSF63829">
    <property type="entry name" value="Calcium-dependent phosphotriesterase"/>
    <property type="match status" value="1"/>
</dbReference>
<dbReference type="GO" id="GO:0020037">
    <property type="term" value="F:heme binding"/>
    <property type="evidence" value="ECO:0007669"/>
    <property type="project" value="InterPro"/>
</dbReference>
<dbReference type="Gene3D" id="2.120.10.30">
    <property type="entry name" value="TolB, C-terminal domain"/>
    <property type="match status" value="1"/>
</dbReference>
<dbReference type="EMBL" id="ABVL01000032">
    <property type="protein sequence ID" value="EDY16476.1"/>
    <property type="molecule type" value="Genomic_DNA"/>
</dbReference>
<dbReference type="eggNOG" id="COG2010">
    <property type="taxonomic scope" value="Bacteria"/>
</dbReference>
<keyword evidence="8" id="KW-1185">Reference proteome</keyword>
<organism evidence="7 8">
    <name type="scientific">Chthoniobacter flavus Ellin428</name>
    <dbReference type="NCBI Taxonomy" id="497964"/>
    <lineage>
        <taxon>Bacteria</taxon>
        <taxon>Pseudomonadati</taxon>
        <taxon>Verrucomicrobiota</taxon>
        <taxon>Spartobacteria</taxon>
        <taxon>Chthoniobacterales</taxon>
        <taxon>Chthoniobacteraceae</taxon>
        <taxon>Chthoniobacter</taxon>
    </lineage>
</organism>
<dbReference type="GO" id="GO:0009055">
    <property type="term" value="F:electron transfer activity"/>
    <property type="evidence" value="ECO:0007669"/>
    <property type="project" value="InterPro"/>
</dbReference>
<feature type="domain" description="Cytochrome c" evidence="6">
    <location>
        <begin position="725"/>
        <end position="814"/>
    </location>
</feature>
<protein>
    <submittedName>
        <fullName evidence="7">Membrane-bound dehydrogenase domain protein</fullName>
    </submittedName>
</protein>
<keyword evidence="2 4" id="KW-0479">Metal-binding</keyword>
<keyword evidence="5" id="KW-0732">Signal</keyword>
<dbReference type="RefSeq" id="WP_006983326.1">
    <property type="nucleotide sequence ID" value="NZ_ABVL01000032.1"/>
</dbReference>
<dbReference type="InParanoid" id="B4DAR6"/>